<evidence type="ECO:0000256" key="4">
    <source>
        <dbReference type="ARBA" id="ARBA00023163"/>
    </source>
</evidence>
<dbReference type="PROSITE" id="PS01124">
    <property type="entry name" value="HTH_ARAC_FAMILY_2"/>
    <property type="match status" value="1"/>
</dbReference>
<evidence type="ECO:0000259" key="5">
    <source>
        <dbReference type="PROSITE" id="PS01124"/>
    </source>
</evidence>
<dbReference type="GO" id="GO:0043565">
    <property type="term" value="F:sequence-specific DNA binding"/>
    <property type="evidence" value="ECO:0007669"/>
    <property type="project" value="InterPro"/>
</dbReference>
<name>A0A923HJD5_9BURK</name>
<dbReference type="PROSITE" id="PS00041">
    <property type="entry name" value="HTH_ARAC_FAMILY_1"/>
    <property type="match status" value="1"/>
</dbReference>
<keyword evidence="4" id="KW-0804">Transcription</keyword>
<dbReference type="InterPro" id="IPR018060">
    <property type="entry name" value="HTH_AraC"/>
</dbReference>
<dbReference type="RefSeq" id="WP_186913455.1">
    <property type="nucleotide sequence ID" value="NZ_JACOFV010000015.1"/>
</dbReference>
<dbReference type="InterPro" id="IPR009057">
    <property type="entry name" value="Homeodomain-like_sf"/>
</dbReference>
<dbReference type="Pfam" id="PF02311">
    <property type="entry name" value="AraC_binding"/>
    <property type="match status" value="1"/>
</dbReference>
<dbReference type="PANTHER" id="PTHR11019">
    <property type="entry name" value="HTH-TYPE TRANSCRIPTIONAL REGULATOR NIMR"/>
    <property type="match status" value="1"/>
</dbReference>
<evidence type="ECO:0000256" key="1">
    <source>
        <dbReference type="ARBA" id="ARBA00022491"/>
    </source>
</evidence>
<dbReference type="Proteomes" id="UP000634011">
    <property type="component" value="Unassembled WGS sequence"/>
</dbReference>
<dbReference type="SUPFAM" id="SSF51182">
    <property type="entry name" value="RmlC-like cupins"/>
    <property type="match status" value="1"/>
</dbReference>
<gene>
    <name evidence="6" type="ORF">H8K32_15490</name>
</gene>
<evidence type="ECO:0000313" key="7">
    <source>
        <dbReference type="Proteomes" id="UP000634011"/>
    </source>
</evidence>
<protein>
    <submittedName>
        <fullName evidence="6">Helix-turn-helix transcriptional regulator</fullName>
    </submittedName>
</protein>
<comment type="caution">
    <text evidence="6">The sequence shown here is derived from an EMBL/GenBank/DDBJ whole genome shotgun (WGS) entry which is preliminary data.</text>
</comment>
<proteinExistence type="predicted"/>
<reference evidence="6" key="1">
    <citation type="submission" date="2020-08" db="EMBL/GenBank/DDBJ databases">
        <title>Novel species isolated from subtropical streams in China.</title>
        <authorList>
            <person name="Lu H."/>
        </authorList>
    </citation>
    <scope>NUCLEOTIDE SEQUENCE</scope>
    <source>
        <strain evidence="6">KACC 12607</strain>
    </source>
</reference>
<sequence length="251" mass="28147">MDLLDVRHLAHSALEDSSPHAHSQGQLFLVHSGLVSVVTKNQHWVMPSGCVGWVPPQMLHGATVHGDMRGTSMYFSEAFSRKKMPTELKVVRTSPLLASLLAEISEHQCHQQNPAYIAVLADVLHRLPAQTLFVPMPVDPRLLRMAQALLKQPDDETNLDGWAEKIGMSRRTLTRRFQQETGWSIGHWRQQMRLLLALEKLSAGLPVTTIALDMGYQSVSAFIKVFRQYLACTPKAWLEQSGMAAQSYLTK</sequence>
<keyword evidence="7" id="KW-1185">Reference proteome</keyword>
<dbReference type="PANTHER" id="PTHR11019:SF199">
    <property type="entry name" value="HTH-TYPE TRANSCRIPTIONAL REGULATOR NIMR"/>
    <property type="match status" value="1"/>
</dbReference>
<dbReference type="SMART" id="SM00342">
    <property type="entry name" value="HTH_ARAC"/>
    <property type="match status" value="1"/>
</dbReference>
<dbReference type="EMBL" id="JACOFV010000015">
    <property type="protein sequence ID" value="MBC3863508.1"/>
    <property type="molecule type" value="Genomic_DNA"/>
</dbReference>
<dbReference type="FunFam" id="1.10.10.60:FF:000132">
    <property type="entry name" value="AraC family transcriptional regulator"/>
    <property type="match status" value="1"/>
</dbReference>
<dbReference type="GO" id="GO:0003700">
    <property type="term" value="F:DNA-binding transcription factor activity"/>
    <property type="evidence" value="ECO:0007669"/>
    <property type="project" value="InterPro"/>
</dbReference>
<dbReference type="InterPro" id="IPR014710">
    <property type="entry name" value="RmlC-like_jellyroll"/>
</dbReference>
<dbReference type="InterPro" id="IPR011051">
    <property type="entry name" value="RmlC_Cupin_sf"/>
</dbReference>
<keyword evidence="3" id="KW-0238">DNA-binding</keyword>
<feature type="domain" description="HTH araC/xylS-type" evidence="5">
    <location>
        <begin position="140"/>
        <end position="240"/>
    </location>
</feature>
<evidence type="ECO:0000313" key="6">
    <source>
        <dbReference type="EMBL" id="MBC3863508.1"/>
    </source>
</evidence>
<organism evidence="6 7">
    <name type="scientific">Undibacterium jejuense</name>
    <dbReference type="NCBI Taxonomy" id="1344949"/>
    <lineage>
        <taxon>Bacteria</taxon>
        <taxon>Pseudomonadati</taxon>
        <taxon>Pseudomonadota</taxon>
        <taxon>Betaproteobacteria</taxon>
        <taxon>Burkholderiales</taxon>
        <taxon>Oxalobacteraceae</taxon>
        <taxon>Undibacterium</taxon>
    </lineage>
</organism>
<dbReference type="SUPFAM" id="SSF46689">
    <property type="entry name" value="Homeodomain-like"/>
    <property type="match status" value="1"/>
</dbReference>
<dbReference type="Pfam" id="PF12833">
    <property type="entry name" value="HTH_18"/>
    <property type="match status" value="1"/>
</dbReference>
<accession>A0A923HJD5</accession>
<dbReference type="CDD" id="cd06124">
    <property type="entry name" value="cupin_NimR-like_N"/>
    <property type="match status" value="1"/>
</dbReference>
<evidence type="ECO:0000256" key="2">
    <source>
        <dbReference type="ARBA" id="ARBA00023015"/>
    </source>
</evidence>
<keyword evidence="1" id="KW-0678">Repressor</keyword>
<evidence type="ECO:0000256" key="3">
    <source>
        <dbReference type="ARBA" id="ARBA00023125"/>
    </source>
</evidence>
<dbReference type="Gene3D" id="1.10.10.60">
    <property type="entry name" value="Homeodomain-like"/>
    <property type="match status" value="1"/>
</dbReference>
<dbReference type="AlphaFoldDB" id="A0A923HJD5"/>
<dbReference type="InterPro" id="IPR018062">
    <property type="entry name" value="HTH_AraC-typ_CS"/>
</dbReference>
<keyword evidence="2" id="KW-0805">Transcription regulation</keyword>
<dbReference type="InterPro" id="IPR003313">
    <property type="entry name" value="AraC-bd"/>
</dbReference>
<dbReference type="Gene3D" id="2.60.120.10">
    <property type="entry name" value="Jelly Rolls"/>
    <property type="match status" value="1"/>
</dbReference>